<feature type="region of interest" description="Disordered" evidence="1">
    <location>
        <begin position="220"/>
        <end position="280"/>
    </location>
</feature>
<feature type="compositionally biased region" description="Polar residues" evidence="1">
    <location>
        <begin position="264"/>
        <end position="274"/>
    </location>
</feature>
<evidence type="ECO:0000313" key="3">
    <source>
        <dbReference type="Proteomes" id="UP000020467"/>
    </source>
</evidence>
<feature type="region of interest" description="Disordered" evidence="1">
    <location>
        <begin position="1"/>
        <end position="72"/>
    </location>
</feature>
<accession>A0A010RW64</accession>
<feature type="compositionally biased region" description="Basic and acidic residues" evidence="1">
    <location>
        <begin position="13"/>
        <end position="24"/>
    </location>
</feature>
<proteinExistence type="predicted"/>
<dbReference type="AlphaFoldDB" id="A0A010RW64"/>
<evidence type="ECO:0000313" key="2">
    <source>
        <dbReference type="EMBL" id="EXF76498.1"/>
    </source>
</evidence>
<sequence length="567" mass="63183">MVNLTEFPPPAAEAREERDGKRVDAATPEEENASPATADAAANVAVDAATEKPEMAEELPKEENLPAAGQNTQSCTPLFPVGNLQRIIDDWYSARHAKTLLRDLLPAQFSATLSKAWAKRKDIEEFASLEEFVLFHVVKCKPELDVSGLDAMYADCLNAGFTYLVASNEQDVSTRALEWLAMKAMWRRLGAPGTWPKSKVMPEITRKPYDRRYAGFKKSKTLEEEASKQNKTSGLTKKPAASAPTRQQQPSGYHFPTLKARGRPTSSANRSSTYPAPRRPTTRMEVMLYDNFSARSKAWDAYGRLGGTSYKFGAPPFEIELTDNKMSDDLLSCRYNNKIPTALQGVNKYIKKIDPNVNLEFGHHRRGRVNMLVLAINSEPRNEVMKYVGAVFEMAVACVKHAQERKPISIETFFKNREAELKAAVTKPQNIARGAAAVTSKLVQLSFANAAVSSQDPLRIKMIEKVRQILKSTDVIKRGVAMNHFVQNAPTILGFDSKVVPFDPETFAFRVKEAWAELPQPGSASSAASWYDGWLIQRHEKSIEYAAKEQAERERARATLASHPTVE</sequence>
<reference evidence="2 3" key="1">
    <citation type="submission" date="2014-02" db="EMBL/GenBank/DDBJ databases">
        <title>The genome sequence of Colletotrichum fioriniae PJ7.</title>
        <authorList>
            <person name="Baroncelli R."/>
            <person name="Thon M.R."/>
        </authorList>
    </citation>
    <scope>NUCLEOTIDE SEQUENCE [LARGE SCALE GENOMIC DNA]</scope>
    <source>
        <strain evidence="2 3">PJ7</strain>
    </source>
</reference>
<gene>
    <name evidence="2" type="ORF">CFIO01_09152</name>
</gene>
<dbReference type="KEGG" id="cfj:CFIO01_09152"/>
<keyword evidence="3" id="KW-1185">Reference proteome</keyword>
<organism evidence="2 3">
    <name type="scientific">Colletotrichum fioriniae PJ7</name>
    <dbReference type="NCBI Taxonomy" id="1445577"/>
    <lineage>
        <taxon>Eukaryota</taxon>
        <taxon>Fungi</taxon>
        <taxon>Dikarya</taxon>
        <taxon>Ascomycota</taxon>
        <taxon>Pezizomycotina</taxon>
        <taxon>Sordariomycetes</taxon>
        <taxon>Hypocreomycetidae</taxon>
        <taxon>Glomerellales</taxon>
        <taxon>Glomerellaceae</taxon>
        <taxon>Colletotrichum</taxon>
        <taxon>Colletotrichum acutatum species complex</taxon>
    </lineage>
</organism>
<dbReference type="Proteomes" id="UP000020467">
    <property type="component" value="Unassembled WGS sequence"/>
</dbReference>
<dbReference type="HOGENOM" id="CLU_480585_0_0_1"/>
<feature type="compositionally biased region" description="Low complexity" evidence="1">
    <location>
        <begin position="33"/>
        <end position="48"/>
    </location>
</feature>
<feature type="compositionally biased region" description="Basic and acidic residues" evidence="1">
    <location>
        <begin position="49"/>
        <end position="64"/>
    </location>
</feature>
<evidence type="ECO:0000256" key="1">
    <source>
        <dbReference type="SAM" id="MobiDB-lite"/>
    </source>
</evidence>
<comment type="caution">
    <text evidence="2">The sequence shown here is derived from an EMBL/GenBank/DDBJ whole genome shotgun (WGS) entry which is preliminary data.</text>
</comment>
<name>A0A010RW64_9PEZI</name>
<dbReference type="EMBL" id="JARH01000836">
    <property type="protein sequence ID" value="EXF76498.1"/>
    <property type="molecule type" value="Genomic_DNA"/>
</dbReference>
<protein>
    <submittedName>
        <fullName evidence="2">Uncharacterized protein</fullName>
    </submittedName>
</protein>